<dbReference type="Gene3D" id="3.80.10.10">
    <property type="entry name" value="Ribonuclease Inhibitor"/>
    <property type="match status" value="1"/>
</dbReference>
<dbReference type="SUPFAM" id="SSF52058">
    <property type="entry name" value="L domain-like"/>
    <property type="match status" value="1"/>
</dbReference>
<dbReference type="Proteomes" id="UP000316621">
    <property type="component" value="Chromosome 10"/>
</dbReference>
<dbReference type="Gramene" id="RZC81013">
    <property type="protein sequence ID" value="RZC81013"/>
    <property type="gene ID" value="C5167_043592"/>
</dbReference>
<evidence type="ECO:0000313" key="2">
    <source>
        <dbReference type="EMBL" id="RZC81013.1"/>
    </source>
</evidence>
<organism evidence="2 3">
    <name type="scientific">Papaver somniferum</name>
    <name type="common">Opium poppy</name>
    <dbReference type="NCBI Taxonomy" id="3469"/>
    <lineage>
        <taxon>Eukaryota</taxon>
        <taxon>Viridiplantae</taxon>
        <taxon>Streptophyta</taxon>
        <taxon>Embryophyta</taxon>
        <taxon>Tracheophyta</taxon>
        <taxon>Spermatophyta</taxon>
        <taxon>Magnoliopsida</taxon>
        <taxon>Ranunculales</taxon>
        <taxon>Papaveraceae</taxon>
        <taxon>Papaveroideae</taxon>
        <taxon>Papaver</taxon>
    </lineage>
</organism>
<gene>
    <name evidence="2" type="ORF">C5167_043592</name>
</gene>
<reference evidence="2 3" key="1">
    <citation type="journal article" date="2018" name="Science">
        <title>The opium poppy genome and morphinan production.</title>
        <authorList>
            <person name="Guo L."/>
            <person name="Winzer T."/>
            <person name="Yang X."/>
            <person name="Li Y."/>
            <person name="Ning Z."/>
            <person name="He Z."/>
            <person name="Teodor R."/>
            <person name="Lu Y."/>
            <person name="Bowser T.A."/>
            <person name="Graham I.A."/>
            <person name="Ye K."/>
        </authorList>
    </citation>
    <scope>NUCLEOTIDE SEQUENCE [LARGE SCALE GENOMIC DNA]</scope>
    <source>
        <strain evidence="3">cv. HN1</strain>
        <tissue evidence="2">Leaves</tissue>
    </source>
</reference>
<name>A0A4Y7L652_PAPSO</name>
<sequence>MPIDIRILNYLQYLPIFVVGTENGFGIQELRNLNILGGKLLIHNLENVSDGNDAEAGNLKEKKHILRMELHWSHIENFGGVVRNDFEVLQGLQPHRNLKRLGIYNNIGSKFSTWMDPNSWLLNLVFIVLQNCSECKKLPPLGLLRFLKVLKLDGLGAVTRIGSDFYVGDGSNLSSFPSLENLSVVRMENLVEWTDYISSYSSSSYYSSSKFPHLEQFKIRFCLGIFSIFKVKSIDFDYRGQ</sequence>
<feature type="domain" description="R13L1/DRL21-like LRR repeat region" evidence="1">
    <location>
        <begin position="27"/>
        <end position="154"/>
    </location>
</feature>
<evidence type="ECO:0000259" key="1">
    <source>
        <dbReference type="Pfam" id="PF25019"/>
    </source>
</evidence>
<evidence type="ECO:0000313" key="3">
    <source>
        <dbReference type="Proteomes" id="UP000316621"/>
    </source>
</evidence>
<dbReference type="AlphaFoldDB" id="A0A4Y7L652"/>
<dbReference type="EMBL" id="CM010724">
    <property type="protein sequence ID" value="RZC81013.1"/>
    <property type="molecule type" value="Genomic_DNA"/>
</dbReference>
<dbReference type="PANTHER" id="PTHR47186:SF3">
    <property type="entry name" value="OS09G0267800 PROTEIN"/>
    <property type="match status" value="1"/>
</dbReference>
<dbReference type="OMA" id="CANCEHL"/>
<dbReference type="InterPro" id="IPR056789">
    <property type="entry name" value="LRR_R13L1-DRL21"/>
</dbReference>
<accession>A0A4Y7L652</accession>
<dbReference type="Pfam" id="PF25019">
    <property type="entry name" value="LRR_R13L1-DRL21"/>
    <property type="match status" value="1"/>
</dbReference>
<dbReference type="PANTHER" id="PTHR47186">
    <property type="entry name" value="LEUCINE-RICH REPEAT-CONTAINING PROTEIN 57"/>
    <property type="match status" value="1"/>
</dbReference>
<dbReference type="InterPro" id="IPR032675">
    <property type="entry name" value="LRR_dom_sf"/>
</dbReference>
<proteinExistence type="predicted"/>
<protein>
    <recommendedName>
        <fullName evidence="1">R13L1/DRL21-like LRR repeat region domain-containing protein</fullName>
    </recommendedName>
</protein>
<keyword evidence="3" id="KW-1185">Reference proteome</keyword>